<dbReference type="EnsemblMetazoa" id="tetur07g06900.1">
    <property type="protein sequence ID" value="tetur07g06900.1"/>
    <property type="gene ID" value="tetur07g06900"/>
</dbReference>
<protein>
    <submittedName>
        <fullName evidence="2">Uncharacterized protein</fullName>
    </submittedName>
</protein>
<reference evidence="3" key="1">
    <citation type="submission" date="2011-08" db="EMBL/GenBank/DDBJ databases">
        <authorList>
            <person name="Rombauts S."/>
        </authorList>
    </citation>
    <scope>NUCLEOTIDE SEQUENCE</scope>
    <source>
        <strain evidence="3">London</strain>
    </source>
</reference>
<dbReference type="EMBL" id="CAEY01001893">
    <property type="status" value="NOT_ANNOTATED_CDS"/>
    <property type="molecule type" value="Genomic_DNA"/>
</dbReference>
<evidence type="ECO:0000313" key="2">
    <source>
        <dbReference type="EnsemblMetazoa" id="tetur07g06900.1"/>
    </source>
</evidence>
<dbReference type="Proteomes" id="UP000015104">
    <property type="component" value="Unassembled WGS sequence"/>
</dbReference>
<keyword evidence="1" id="KW-1133">Transmembrane helix</keyword>
<reference evidence="2" key="2">
    <citation type="submission" date="2015-06" db="UniProtKB">
        <authorList>
            <consortium name="EnsemblMetazoa"/>
        </authorList>
    </citation>
    <scope>IDENTIFICATION</scope>
</reference>
<sequence>MRWAPFRRLFGRQSRQTTTQLTATIALAILAALSAIVLALLIALLISIGSLGFAIKKCSFGFGKYLLKLFGSIDHHSHKFVSIINMITRILVEVLGRQNHQQDFLFNMIHIIREIGLARQKPAHPSIHDIDIPDSFKGFDHKNFDNPHPKSTFEHSHGFEANNGFPRNFDVFPRGFDETRSYPSPRGFEHPFNFVNKTVEFDFPGHYSRYSPQPNLQYQNPYSNRMDSPRQFSVSSLFERNRHPNHNYDSF</sequence>
<evidence type="ECO:0000313" key="3">
    <source>
        <dbReference type="Proteomes" id="UP000015104"/>
    </source>
</evidence>
<keyword evidence="3" id="KW-1185">Reference proteome</keyword>
<accession>T1KA13</accession>
<evidence type="ECO:0000256" key="1">
    <source>
        <dbReference type="SAM" id="Phobius"/>
    </source>
</evidence>
<organism evidence="2 3">
    <name type="scientific">Tetranychus urticae</name>
    <name type="common">Two-spotted spider mite</name>
    <dbReference type="NCBI Taxonomy" id="32264"/>
    <lineage>
        <taxon>Eukaryota</taxon>
        <taxon>Metazoa</taxon>
        <taxon>Ecdysozoa</taxon>
        <taxon>Arthropoda</taxon>
        <taxon>Chelicerata</taxon>
        <taxon>Arachnida</taxon>
        <taxon>Acari</taxon>
        <taxon>Acariformes</taxon>
        <taxon>Trombidiformes</taxon>
        <taxon>Prostigmata</taxon>
        <taxon>Eleutherengona</taxon>
        <taxon>Raphignathae</taxon>
        <taxon>Tetranychoidea</taxon>
        <taxon>Tetranychidae</taxon>
        <taxon>Tetranychus</taxon>
    </lineage>
</organism>
<dbReference type="AlphaFoldDB" id="T1KA13"/>
<keyword evidence="1" id="KW-0472">Membrane</keyword>
<name>T1KA13_TETUR</name>
<feature type="transmembrane region" description="Helical" evidence="1">
    <location>
        <begin position="21"/>
        <end position="48"/>
    </location>
</feature>
<keyword evidence="1" id="KW-0812">Transmembrane</keyword>
<dbReference type="HOGENOM" id="CLU_1108328_0_0_1"/>
<proteinExistence type="predicted"/>